<evidence type="ECO:0000313" key="2">
    <source>
        <dbReference type="EMBL" id="RVX16032.1"/>
    </source>
</evidence>
<name>A0A438K494_VITVI</name>
<sequence length="137" mass="15963">MCYRTETEYVSQMLTIIKRFAQHHSCHVWFVAHPRQLHHWDGGPPNMYDLSGSAHFINKCDNGIVIHRNRNPDAGPVDQVQVCVRKVRNKVIGTTGDAFLSYDRYGVSFSHYCIVFNQVQGRTLLWHIRGYIICIRF</sequence>
<dbReference type="AlphaFoldDB" id="A0A438K494"/>
<dbReference type="InterPro" id="IPR027032">
    <property type="entry name" value="Twinkle-like"/>
</dbReference>
<feature type="domain" description="SF4 helicase" evidence="1">
    <location>
        <begin position="1"/>
        <end position="116"/>
    </location>
</feature>
<dbReference type="GO" id="GO:0006260">
    <property type="term" value="P:DNA replication"/>
    <property type="evidence" value="ECO:0007669"/>
    <property type="project" value="InterPro"/>
</dbReference>
<evidence type="ECO:0000259" key="1">
    <source>
        <dbReference type="PROSITE" id="PS51199"/>
    </source>
</evidence>
<dbReference type="PROSITE" id="PS51199">
    <property type="entry name" value="SF4_HELICASE"/>
    <property type="match status" value="1"/>
</dbReference>
<reference evidence="2 3" key="1">
    <citation type="journal article" date="2018" name="PLoS Genet.">
        <title>Population sequencing reveals clonal diversity and ancestral inbreeding in the grapevine cultivar Chardonnay.</title>
        <authorList>
            <person name="Roach M.J."/>
            <person name="Johnson D.L."/>
            <person name="Bohlmann J."/>
            <person name="van Vuuren H.J."/>
            <person name="Jones S.J."/>
            <person name="Pretorius I.S."/>
            <person name="Schmidt S.A."/>
            <person name="Borneman A.R."/>
        </authorList>
    </citation>
    <scope>NUCLEOTIDE SEQUENCE [LARGE SCALE GENOMIC DNA]</scope>
    <source>
        <strain evidence="3">cv. Chardonnay</strain>
        <tissue evidence="2">Leaf</tissue>
    </source>
</reference>
<comment type="caution">
    <text evidence="2">The sequence shown here is derived from an EMBL/GenBank/DDBJ whole genome shotgun (WGS) entry which is preliminary data.</text>
</comment>
<dbReference type="Proteomes" id="UP000288805">
    <property type="component" value="Unassembled WGS sequence"/>
</dbReference>
<dbReference type="Gene3D" id="3.40.50.300">
    <property type="entry name" value="P-loop containing nucleotide triphosphate hydrolases"/>
    <property type="match status" value="1"/>
</dbReference>
<evidence type="ECO:0000313" key="3">
    <source>
        <dbReference type="Proteomes" id="UP000288805"/>
    </source>
</evidence>
<organism evidence="2 3">
    <name type="scientific">Vitis vinifera</name>
    <name type="common">Grape</name>
    <dbReference type="NCBI Taxonomy" id="29760"/>
    <lineage>
        <taxon>Eukaryota</taxon>
        <taxon>Viridiplantae</taxon>
        <taxon>Streptophyta</taxon>
        <taxon>Embryophyta</taxon>
        <taxon>Tracheophyta</taxon>
        <taxon>Spermatophyta</taxon>
        <taxon>Magnoliopsida</taxon>
        <taxon>eudicotyledons</taxon>
        <taxon>Gunneridae</taxon>
        <taxon>Pentapetalae</taxon>
        <taxon>rosids</taxon>
        <taxon>Vitales</taxon>
        <taxon>Vitaceae</taxon>
        <taxon>Viteae</taxon>
        <taxon>Vitis</taxon>
    </lineage>
</organism>
<dbReference type="GO" id="GO:0003697">
    <property type="term" value="F:single-stranded DNA binding"/>
    <property type="evidence" value="ECO:0007669"/>
    <property type="project" value="InterPro"/>
</dbReference>
<proteinExistence type="predicted"/>
<protein>
    <submittedName>
        <fullName evidence="2">Twinkle-like protein, chloroplastic/mitochondrial</fullName>
    </submittedName>
</protein>
<dbReference type="InterPro" id="IPR007694">
    <property type="entry name" value="DNA_helicase_DnaB-like_C"/>
</dbReference>
<dbReference type="PANTHER" id="PTHR12873">
    <property type="entry name" value="T7-LIKE MITOCHONDRIAL DNA HELICASE"/>
    <property type="match status" value="1"/>
</dbReference>
<dbReference type="InterPro" id="IPR027417">
    <property type="entry name" value="P-loop_NTPase"/>
</dbReference>
<gene>
    <name evidence="2" type="primary">VvCHDp000326_7</name>
    <name evidence="2" type="ORF">CK203_005533</name>
</gene>
<dbReference type="GO" id="GO:0005524">
    <property type="term" value="F:ATP binding"/>
    <property type="evidence" value="ECO:0007669"/>
    <property type="project" value="InterPro"/>
</dbReference>
<dbReference type="EMBL" id="QGNW01000017">
    <property type="protein sequence ID" value="RVX16032.1"/>
    <property type="molecule type" value="Genomic_DNA"/>
</dbReference>
<dbReference type="PANTHER" id="PTHR12873:SF0">
    <property type="entry name" value="TWINKLE MTDNA HELICASE"/>
    <property type="match status" value="1"/>
</dbReference>
<accession>A0A438K494</accession>
<dbReference type="GO" id="GO:0043139">
    <property type="term" value="F:5'-3' DNA helicase activity"/>
    <property type="evidence" value="ECO:0007669"/>
    <property type="project" value="InterPro"/>
</dbReference>
<dbReference type="SUPFAM" id="SSF52540">
    <property type="entry name" value="P-loop containing nucleoside triphosphate hydrolases"/>
    <property type="match status" value="1"/>
</dbReference>